<proteinExistence type="predicted"/>
<keyword evidence="8" id="KW-1185">Reference proteome</keyword>
<evidence type="ECO:0000256" key="1">
    <source>
        <dbReference type="ARBA" id="ARBA00022617"/>
    </source>
</evidence>
<dbReference type="NCBIfam" id="TIGR04485">
    <property type="entry name" value="thiosulf_SoxX"/>
    <property type="match status" value="1"/>
</dbReference>
<evidence type="ECO:0000256" key="2">
    <source>
        <dbReference type="ARBA" id="ARBA00022723"/>
    </source>
</evidence>
<evidence type="ECO:0000313" key="8">
    <source>
        <dbReference type="Proteomes" id="UP001595443"/>
    </source>
</evidence>
<evidence type="ECO:0000256" key="4">
    <source>
        <dbReference type="PROSITE-ProRule" id="PRU00433"/>
    </source>
</evidence>
<evidence type="ECO:0000259" key="6">
    <source>
        <dbReference type="PROSITE" id="PS51007"/>
    </source>
</evidence>
<dbReference type="Gene3D" id="1.10.760.10">
    <property type="entry name" value="Cytochrome c-like domain"/>
    <property type="match status" value="1"/>
</dbReference>
<keyword evidence="2 4" id="KW-0479">Metal-binding</keyword>
<evidence type="ECO:0000256" key="3">
    <source>
        <dbReference type="ARBA" id="ARBA00023004"/>
    </source>
</evidence>
<evidence type="ECO:0000313" key="7">
    <source>
        <dbReference type="EMBL" id="MFC2968705.1"/>
    </source>
</evidence>
<evidence type="ECO:0000256" key="5">
    <source>
        <dbReference type="SAM" id="SignalP"/>
    </source>
</evidence>
<dbReference type="InterPro" id="IPR030999">
    <property type="entry name" value="Thiosulf_SoxX"/>
</dbReference>
<gene>
    <name evidence="7" type="primary">soxX</name>
    <name evidence="7" type="ORF">ACFOES_11425</name>
</gene>
<dbReference type="InterPro" id="IPR009056">
    <property type="entry name" value="Cyt_c-like_dom"/>
</dbReference>
<keyword evidence="3 4" id="KW-0408">Iron</keyword>
<dbReference type="PROSITE" id="PS51007">
    <property type="entry name" value="CYTC"/>
    <property type="match status" value="1"/>
</dbReference>
<reference evidence="8" key="1">
    <citation type="journal article" date="2019" name="Int. J. Syst. Evol. Microbiol.">
        <title>The Global Catalogue of Microorganisms (GCM) 10K type strain sequencing project: providing services to taxonomists for standard genome sequencing and annotation.</title>
        <authorList>
            <consortium name="The Broad Institute Genomics Platform"/>
            <consortium name="The Broad Institute Genome Sequencing Center for Infectious Disease"/>
            <person name="Wu L."/>
            <person name="Ma J."/>
        </authorList>
    </citation>
    <scope>NUCLEOTIDE SEQUENCE [LARGE SCALE GENOMIC DNA]</scope>
    <source>
        <strain evidence="8">KCTC 62192</strain>
    </source>
</reference>
<keyword evidence="1 4" id="KW-0349">Heme</keyword>
<dbReference type="InterPro" id="IPR036909">
    <property type="entry name" value="Cyt_c-like_dom_sf"/>
</dbReference>
<feature type="chain" id="PRO_5046909488" evidence="5">
    <location>
        <begin position="22"/>
        <end position="158"/>
    </location>
</feature>
<keyword evidence="5" id="KW-0732">Signal</keyword>
<feature type="domain" description="Cytochrome c" evidence="6">
    <location>
        <begin position="44"/>
        <end position="156"/>
    </location>
</feature>
<dbReference type="SUPFAM" id="SSF46626">
    <property type="entry name" value="Cytochrome c"/>
    <property type="match status" value="1"/>
</dbReference>
<sequence length="158" mass="16652">MKRQIVLGIAAAAIVAGYANAETAPDDVKFVDGAVAQSLTGKPGDPVAGEKIFTTKSMGNCIACHVVTALAKYPFPGDIGPSLDGVADRWNEAELRGIVANAKMTYEGSVMPPFYKVSGFIRPGDHYTGKAAPADLKPILSAQQIEDVVAFLETLKEQ</sequence>
<dbReference type="RefSeq" id="WP_377833401.1">
    <property type="nucleotide sequence ID" value="NZ_JBHRSK010000007.1"/>
</dbReference>
<feature type="signal peptide" evidence="5">
    <location>
        <begin position="1"/>
        <end position="21"/>
    </location>
</feature>
<protein>
    <submittedName>
        <fullName evidence="7">Sulfur oxidation c-type cytochrome SoxX</fullName>
    </submittedName>
</protein>
<comment type="caution">
    <text evidence="7">The sequence shown here is derived from an EMBL/GenBank/DDBJ whole genome shotgun (WGS) entry which is preliminary data.</text>
</comment>
<dbReference type="EMBL" id="JBHRSK010000007">
    <property type="protein sequence ID" value="MFC2968705.1"/>
    <property type="molecule type" value="Genomic_DNA"/>
</dbReference>
<organism evidence="7 8">
    <name type="scientific">Acidimangrovimonas pyrenivorans</name>
    <dbReference type="NCBI Taxonomy" id="2030798"/>
    <lineage>
        <taxon>Bacteria</taxon>
        <taxon>Pseudomonadati</taxon>
        <taxon>Pseudomonadota</taxon>
        <taxon>Alphaproteobacteria</taxon>
        <taxon>Rhodobacterales</taxon>
        <taxon>Paracoccaceae</taxon>
        <taxon>Acidimangrovimonas</taxon>
    </lineage>
</organism>
<dbReference type="Pfam" id="PF00034">
    <property type="entry name" value="Cytochrom_C"/>
    <property type="match status" value="1"/>
</dbReference>
<dbReference type="Proteomes" id="UP001595443">
    <property type="component" value="Unassembled WGS sequence"/>
</dbReference>
<accession>A0ABV7AHN5</accession>
<name>A0ABV7AHN5_9RHOB</name>